<evidence type="ECO:0000313" key="1">
    <source>
        <dbReference type="EMBL" id="MPC17649.1"/>
    </source>
</evidence>
<organism evidence="1 2">
    <name type="scientific">Portunus trituberculatus</name>
    <name type="common">Swimming crab</name>
    <name type="synonym">Neptunus trituberculatus</name>
    <dbReference type="NCBI Taxonomy" id="210409"/>
    <lineage>
        <taxon>Eukaryota</taxon>
        <taxon>Metazoa</taxon>
        <taxon>Ecdysozoa</taxon>
        <taxon>Arthropoda</taxon>
        <taxon>Crustacea</taxon>
        <taxon>Multicrustacea</taxon>
        <taxon>Malacostraca</taxon>
        <taxon>Eumalacostraca</taxon>
        <taxon>Eucarida</taxon>
        <taxon>Decapoda</taxon>
        <taxon>Pleocyemata</taxon>
        <taxon>Brachyura</taxon>
        <taxon>Eubrachyura</taxon>
        <taxon>Portunoidea</taxon>
        <taxon>Portunidae</taxon>
        <taxon>Portuninae</taxon>
        <taxon>Portunus</taxon>
    </lineage>
</organism>
<comment type="caution">
    <text evidence="1">The sequence shown here is derived from an EMBL/GenBank/DDBJ whole genome shotgun (WGS) entry which is preliminary data.</text>
</comment>
<name>A0A5B7D8M7_PORTR</name>
<sequence>MELHWVRLSPRSRRIDSIFIWRCNNVLTVVPHGNWSPRLLSAAQTVAEMCIQHLKTRPHLRYPRFPHWKPVPFISQSAGEGGMSVMTSCQQSCDKRSAGRHQVALRQLSWSGQAVEKMFTFCSSLNKQSDVGMLWCLGGHGRRMPGARSNGCGQRCSDQDGKVSRASVVVEVVASERDERSGSCCA</sequence>
<dbReference type="AlphaFoldDB" id="A0A5B7D8M7"/>
<keyword evidence="2" id="KW-1185">Reference proteome</keyword>
<dbReference type="Proteomes" id="UP000324222">
    <property type="component" value="Unassembled WGS sequence"/>
</dbReference>
<gene>
    <name evidence="1" type="ORF">E2C01_010513</name>
</gene>
<protein>
    <submittedName>
        <fullName evidence="1">Uncharacterized protein</fullName>
    </submittedName>
</protein>
<dbReference type="EMBL" id="VSRR010000609">
    <property type="protein sequence ID" value="MPC17649.1"/>
    <property type="molecule type" value="Genomic_DNA"/>
</dbReference>
<evidence type="ECO:0000313" key="2">
    <source>
        <dbReference type="Proteomes" id="UP000324222"/>
    </source>
</evidence>
<proteinExistence type="predicted"/>
<accession>A0A5B7D8M7</accession>
<reference evidence="1 2" key="1">
    <citation type="submission" date="2019-05" db="EMBL/GenBank/DDBJ databases">
        <title>Another draft genome of Portunus trituberculatus and its Hox gene families provides insights of decapod evolution.</title>
        <authorList>
            <person name="Jeong J.-H."/>
            <person name="Song I."/>
            <person name="Kim S."/>
            <person name="Choi T."/>
            <person name="Kim D."/>
            <person name="Ryu S."/>
            <person name="Kim W."/>
        </authorList>
    </citation>
    <scope>NUCLEOTIDE SEQUENCE [LARGE SCALE GENOMIC DNA]</scope>
    <source>
        <tissue evidence="1">Muscle</tissue>
    </source>
</reference>